<name>A0AAV0AQ57_PHAPC</name>
<sequence>LKMIRILSYMILLLVLLEALSIVPVIAPPHKKKQKSCLPKGEGDKHHSNETEKKKNKNCLSEDDDDYKDHGKKLKNKNPNGYIASIGRKYRGHFTFPDRQPFDLGIIPRIPETPF</sequence>
<feature type="compositionally biased region" description="Basic and acidic residues" evidence="1">
    <location>
        <begin position="41"/>
        <end position="53"/>
    </location>
</feature>
<gene>
    <name evidence="3" type="ORF">PPACK8108_LOCUS6096</name>
</gene>
<protein>
    <submittedName>
        <fullName evidence="3">Expressed protein</fullName>
    </submittedName>
</protein>
<reference evidence="3" key="1">
    <citation type="submission" date="2022-06" db="EMBL/GenBank/DDBJ databases">
        <authorList>
            <consortium name="SYNGENTA / RWTH Aachen University"/>
        </authorList>
    </citation>
    <scope>NUCLEOTIDE SEQUENCE</scope>
</reference>
<feature type="chain" id="PRO_5043919838" evidence="2">
    <location>
        <begin position="20"/>
        <end position="115"/>
    </location>
</feature>
<dbReference type="EMBL" id="CALTRL010001170">
    <property type="protein sequence ID" value="CAH7671325.1"/>
    <property type="molecule type" value="Genomic_DNA"/>
</dbReference>
<proteinExistence type="predicted"/>
<evidence type="ECO:0000256" key="2">
    <source>
        <dbReference type="SAM" id="SignalP"/>
    </source>
</evidence>
<comment type="caution">
    <text evidence="3">The sequence shown here is derived from an EMBL/GenBank/DDBJ whole genome shotgun (WGS) entry which is preliminary data.</text>
</comment>
<organism evidence="3 4">
    <name type="scientific">Phakopsora pachyrhizi</name>
    <name type="common">Asian soybean rust disease fungus</name>
    <dbReference type="NCBI Taxonomy" id="170000"/>
    <lineage>
        <taxon>Eukaryota</taxon>
        <taxon>Fungi</taxon>
        <taxon>Dikarya</taxon>
        <taxon>Basidiomycota</taxon>
        <taxon>Pucciniomycotina</taxon>
        <taxon>Pucciniomycetes</taxon>
        <taxon>Pucciniales</taxon>
        <taxon>Phakopsoraceae</taxon>
        <taxon>Phakopsora</taxon>
    </lineage>
</organism>
<feature type="signal peptide" evidence="2">
    <location>
        <begin position="1"/>
        <end position="19"/>
    </location>
</feature>
<evidence type="ECO:0000256" key="1">
    <source>
        <dbReference type="SAM" id="MobiDB-lite"/>
    </source>
</evidence>
<feature type="region of interest" description="Disordered" evidence="1">
    <location>
        <begin position="30"/>
        <end position="82"/>
    </location>
</feature>
<dbReference type="Proteomes" id="UP001153365">
    <property type="component" value="Unassembled WGS sequence"/>
</dbReference>
<accession>A0AAV0AQ57</accession>
<evidence type="ECO:0000313" key="3">
    <source>
        <dbReference type="EMBL" id="CAH7671325.1"/>
    </source>
</evidence>
<evidence type="ECO:0000313" key="4">
    <source>
        <dbReference type="Proteomes" id="UP001153365"/>
    </source>
</evidence>
<dbReference type="AlphaFoldDB" id="A0AAV0AQ57"/>
<keyword evidence="4" id="KW-1185">Reference proteome</keyword>
<keyword evidence="2" id="KW-0732">Signal</keyword>
<feature type="non-terminal residue" evidence="3">
    <location>
        <position position="1"/>
    </location>
</feature>